<keyword evidence="1" id="KW-1133">Transmembrane helix</keyword>
<proteinExistence type="predicted"/>
<dbReference type="EMBL" id="CABVGX010000042">
    <property type="protein sequence ID" value="VVN20318.1"/>
    <property type="molecule type" value="Genomic_DNA"/>
</dbReference>
<dbReference type="AlphaFoldDB" id="A0A5E6VS41"/>
<keyword evidence="1" id="KW-0812">Transmembrane</keyword>
<evidence type="ECO:0000313" key="3">
    <source>
        <dbReference type="Proteomes" id="UP000325607"/>
    </source>
</evidence>
<dbReference type="Proteomes" id="UP000325607">
    <property type="component" value="Unassembled WGS sequence"/>
</dbReference>
<reference evidence="2 3" key="1">
    <citation type="submission" date="2019-09" db="EMBL/GenBank/DDBJ databases">
        <authorList>
            <person name="Chandra G."/>
            <person name="Truman W A."/>
        </authorList>
    </citation>
    <scope>NUCLEOTIDE SEQUENCE [LARGE SCALE GENOMIC DNA]</scope>
    <source>
        <strain evidence="2">PS645</strain>
    </source>
</reference>
<name>A0A5E6VS41_PSEFL</name>
<sequence length="80" mass="8592">MGGELPPQSGGGTGDVLLGRGKTGEYFLAKHFSLLGDRAHLAYSMAFSLFIFPLSWAMALSSTPGLVLMDKDSRDFVPKK</sequence>
<feature type="transmembrane region" description="Helical" evidence="1">
    <location>
        <begin position="41"/>
        <end position="69"/>
    </location>
</feature>
<accession>A0A5E6VS41</accession>
<keyword evidence="1" id="KW-0472">Membrane</keyword>
<protein>
    <submittedName>
        <fullName evidence="2">Uncharacterized protein</fullName>
    </submittedName>
</protein>
<gene>
    <name evidence="2" type="ORF">PS645_04267</name>
</gene>
<evidence type="ECO:0000256" key="1">
    <source>
        <dbReference type="SAM" id="Phobius"/>
    </source>
</evidence>
<organism evidence="2 3">
    <name type="scientific">Pseudomonas fluorescens</name>
    <dbReference type="NCBI Taxonomy" id="294"/>
    <lineage>
        <taxon>Bacteria</taxon>
        <taxon>Pseudomonadati</taxon>
        <taxon>Pseudomonadota</taxon>
        <taxon>Gammaproteobacteria</taxon>
        <taxon>Pseudomonadales</taxon>
        <taxon>Pseudomonadaceae</taxon>
        <taxon>Pseudomonas</taxon>
    </lineage>
</organism>
<evidence type="ECO:0000313" key="2">
    <source>
        <dbReference type="EMBL" id="VVN20318.1"/>
    </source>
</evidence>